<dbReference type="EMBL" id="HBIN01011681">
    <property type="protein sequence ID" value="CAE0438535.1"/>
    <property type="molecule type" value="Transcribed_RNA"/>
</dbReference>
<evidence type="ECO:0000313" key="2">
    <source>
        <dbReference type="EMBL" id="CAE0438535.1"/>
    </source>
</evidence>
<evidence type="ECO:0000256" key="1">
    <source>
        <dbReference type="SAM" id="Coils"/>
    </source>
</evidence>
<gene>
    <name evidence="2" type="ORF">ASTO00021_LOCUS8772</name>
</gene>
<reference evidence="2" key="1">
    <citation type="submission" date="2021-01" db="EMBL/GenBank/DDBJ databases">
        <authorList>
            <person name="Corre E."/>
            <person name="Pelletier E."/>
            <person name="Niang G."/>
            <person name="Scheremetjew M."/>
            <person name="Finn R."/>
            <person name="Kale V."/>
            <person name="Holt S."/>
            <person name="Cochrane G."/>
            <person name="Meng A."/>
            <person name="Brown T."/>
            <person name="Cohen L."/>
        </authorList>
    </citation>
    <scope>NUCLEOTIDE SEQUENCE</scope>
    <source>
        <strain evidence="2">GSBS06</strain>
    </source>
</reference>
<proteinExistence type="predicted"/>
<dbReference type="AlphaFoldDB" id="A0A7S3LRI8"/>
<protein>
    <submittedName>
        <fullName evidence="2">Uncharacterized protein</fullName>
    </submittedName>
</protein>
<keyword evidence="1" id="KW-0175">Coiled coil</keyword>
<organism evidence="2">
    <name type="scientific">Aplanochytrium stocchinoi</name>
    <dbReference type="NCBI Taxonomy" id="215587"/>
    <lineage>
        <taxon>Eukaryota</taxon>
        <taxon>Sar</taxon>
        <taxon>Stramenopiles</taxon>
        <taxon>Bigyra</taxon>
        <taxon>Labyrinthulomycetes</taxon>
        <taxon>Thraustochytrida</taxon>
        <taxon>Thraustochytriidae</taxon>
        <taxon>Aplanochytrium</taxon>
    </lineage>
</organism>
<feature type="coiled-coil region" evidence="1">
    <location>
        <begin position="22"/>
        <end position="49"/>
    </location>
</feature>
<sequence length="145" mass="15908">MDIVRQCMFICDNQIQLLGALRQAVASTIETMTQNLEKLKSQEQSERQQIFNTNRANICNHYATSVPNSFSATATAIPFSATAPAASSSALYLDASAPPRYSTLVSYQQDPQAIPPVTLTAPCEHSGKDTHSKQELYNLKLILDT</sequence>
<name>A0A7S3LRI8_9STRA</name>
<accession>A0A7S3LRI8</accession>